<proteinExistence type="predicted"/>
<dbReference type="AlphaFoldDB" id="A0A7X0J945"/>
<dbReference type="Proteomes" id="UP000522313">
    <property type="component" value="Unassembled WGS sequence"/>
</dbReference>
<evidence type="ECO:0000313" key="3">
    <source>
        <dbReference type="Proteomes" id="UP000522313"/>
    </source>
</evidence>
<evidence type="ECO:0000313" key="2">
    <source>
        <dbReference type="EMBL" id="MBB6503273.1"/>
    </source>
</evidence>
<sequence length="245" mass="27885">MSDPVPEQLTLDLDGFEGPLDLLLSLARAQKVDLREISILQLVEQYLGYVERARVLQLELAADYLVMAAWLAYLKSALLLPRDPEVEPDVEELAIRLQLRLERLDAMREAGARLMARDRLDRDVFRRGAPEGLHVVRKAFWSVEYYDLLAAYGQVRARTRPTLHVVRDREVVTLDAALTRIAALLGTAIDWREIELFLPDTESPRLRRSSLASSFLAVLELARQGRAEVQQEAPFAPLYLRRVAS</sequence>
<name>A0A7X0J945_9SPHN</name>
<protein>
    <recommendedName>
        <fullName evidence="1">Segregation and condensation protein A</fullName>
    </recommendedName>
</protein>
<dbReference type="PANTHER" id="PTHR33969:SF2">
    <property type="entry name" value="SEGREGATION AND CONDENSATION PROTEIN A"/>
    <property type="match status" value="1"/>
</dbReference>
<dbReference type="RefSeq" id="WP_184503798.1">
    <property type="nucleotide sequence ID" value="NZ_JACHBT010000001.1"/>
</dbReference>
<comment type="caution">
    <text evidence="2">The sequence shown here is derived from an EMBL/GenBank/DDBJ whole genome shotgun (WGS) entry which is preliminary data.</text>
</comment>
<dbReference type="InterPro" id="IPR003768">
    <property type="entry name" value="ScpA"/>
</dbReference>
<dbReference type="Pfam" id="PF02616">
    <property type="entry name" value="SMC_ScpA"/>
    <property type="match status" value="1"/>
</dbReference>
<dbReference type="EMBL" id="JACHBT010000001">
    <property type="protein sequence ID" value="MBB6503273.1"/>
    <property type="molecule type" value="Genomic_DNA"/>
</dbReference>
<reference evidence="2 3" key="2">
    <citation type="submission" date="2020-08" db="EMBL/GenBank/DDBJ databases">
        <authorList>
            <person name="Partida-Martinez L."/>
            <person name="Huntemann M."/>
            <person name="Clum A."/>
            <person name="Wang J."/>
            <person name="Palaniappan K."/>
            <person name="Ritter S."/>
            <person name="Chen I.-M."/>
            <person name="Stamatis D."/>
            <person name="Reddy T."/>
            <person name="O'Malley R."/>
            <person name="Daum C."/>
            <person name="Shapiro N."/>
            <person name="Ivanova N."/>
            <person name="Kyrpides N."/>
            <person name="Woyke T."/>
        </authorList>
    </citation>
    <scope>NUCLEOTIDE SEQUENCE [LARGE SCALE GENOMIC DNA]</scope>
    <source>
        <strain evidence="2 3">AS3.13</strain>
    </source>
</reference>
<reference evidence="2 3" key="1">
    <citation type="submission" date="2020-08" db="EMBL/GenBank/DDBJ databases">
        <title>The Agave Microbiome: Exploring the role of microbial communities in plant adaptations to desert environments.</title>
        <authorList>
            <person name="Partida-Martinez L.P."/>
        </authorList>
    </citation>
    <scope>NUCLEOTIDE SEQUENCE [LARGE SCALE GENOMIC DNA]</scope>
    <source>
        <strain evidence="2 3">AS3.13</strain>
    </source>
</reference>
<evidence type="ECO:0000256" key="1">
    <source>
        <dbReference type="ARBA" id="ARBA00044777"/>
    </source>
</evidence>
<dbReference type="PANTHER" id="PTHR33969">
    <property type="entry name" value="SEGREGATION AND CONDENSATION PROTEIN A"/>
    <property type="match status" value="1"/>
</dbReference>
<dbReference type="Gene3D" id="6.10.250.2410">
    <property type="match status" value="1"/>
</dbReference>
<gene>
    <name evidence="2" type="ORF">F4693_000222</name>
</gene>
<organism evidence="2 3">
    <name type="scientific">Sphingomonas endophytica</name>
    <dbReference type="NCBI Taxonomy" id="869719"/>
    <lineage>
        <taxon>Bacteria</taxon>
        <taxon>Pseudomonadati</taxon>
        <taxon>Pseudomonadota</taxon>
        <taxon>Alphaproteobacteria</taxon>
        <taxon>Sphingomonadales</taxon>
        <taxon>Sphingomonadaceae</taxon>
        <taxon>Sphingomonas</taxon>
    </lineage>
</organism>
<accession>A0A7X0J945</accession>